<feature type="transmembrane region" description="Helical" evidence="1">
    <location>
        <begin position="173"/>
        <end position="199"/>
    </location>
</feature>
<feature type="transmembrane region" description="Helical" evidence="1">
    <location>
        <begin position="483"/>
        <end position="511"/>
    </location>
</feature>
<dbReference type="PANTHER" id="PTHR43471:SF10">
    <property type="entry name" value="SLL1107 PROTEIN"/>
    <property type="match status" value="1"/>
</dbReference>
<feature type="transmembrane region" description="Helical" evidence="1">
    <location>
        <begin position="25"/>
        <end position="47"/>
    </location>
</feature>
<dbReference type="RefSeq" id="WP_145420989.1">
    <property type="nucleotide sequence ID" value="NZ_CP036526.1"/>
</dbReference>
<sequence>MNLQPEDFWSFNEWLLRPDAFLESALLQGVVLIVLSIVLGLMVGYIISAARYGPVEGFYAVARTVRDLIRFDLPGTSPRRIMALARLAFKEAIRRKVLFVVGLFVVGLLLAGWYLDPKSDDPARLYISFVLTATNYLVLALALFISAFSLPMDIKSKTIYTIVTKPVRPTEIVLGRMLGFVGVGTLILVPMGLASYIFVKRGLRHTHLEVAEVVDNGRGELVGETDYVQFHKHSFTINAEDGLGLTDIQRGHKHVVRRTEDGKFVIGSPQGALRARVPSYGEVSFTDRSGNVKEAGIDVGAEQINRGYGTAGVSRVLGIAKGPRKIEHGYIEGATLAVATFEFKDVTQSRYSEGIPIDLSVRAYRSYKGDIESGIRGTLTVRNPDTKAEFDPIDFVVDEYQVDEKVIPLTRKGTDASGEAMDLDLFDDLVSDDGHVQIQLKCLDREQYLGVTKSSVYLRPAESTFAWNLTKAYGSIWLQMTMVIAFGVMFSTFLSGPVAMVATSVCVLLGFSAEQIYDTRHWIDSNMSNGGGPIEAFVRILQQDAMTTQLDVEAVAGKVIKTLDAGIVYMLDAIATALPNLPKMVGTAEYAASGFDIFGALLGRHTVATLGYCILAFLISYFFLKSREIAA</sequence>
<evidence type="ECO:0000313" key="3">
    <source>
        <dbReference type="Proteomes" id="UP000319817"/>
    </source>
</evidence>
<dbReference type="EMBL" id="CP036526">
    <property type="protein sequence ID" value="QDT13214.1"/>
    <property type="molecule type" value="Genomic_DNA"/>
</dbReference>
<gene>
    <name evidence="2" type="ORF">K239x_52310</name>
</gene>
<dbReference type="Proteomes" id="UP000319817">
    <property type="component" value="Chromosome"/>
</dbReference>
<proteinExistence type="predicted"/>
<keyword evidence="1" id="KW-0812">Transmembrane</keyword>
<keyword evidence="1" id="KW-1133">Transmembrane helix</keyword>
<evidence type="ECO:0000313" key="2">
    <source>
        <dbReference type="EMBL" id="QDT13214.1"/>
    </source>
</evidence>
<organism evidence="2 3">
    <name type="scientific">Stieleria marina</name>
    <dbReference type="NCBI Taxonomy" id="1930275"/>
    <lineage>
        <taxon>Bacteria</taxon>
        <taxon>Pseudomonadati</taxon>
        <taxon>Planctomycetota</taxon>
        <taxon>Planctomycetia</taxon>
        <taxon>Pirellulales</taxon>
        <taxon>Pirellulaceae</taxon>
        <taxon>Stieleria</taxon>
    </lineage>
</organism>
<keyword evidence="3" id="KW-1185">Reference proteome</keyword>
<accession>A0A517P1G0</accession>
<keyword evidence="1" id="KW-0472">Membrane</keyword>
<dbReference type="PANTHER" id="PTHR43471">
    <property type="entry name" value="ABC TRANSPORTER PERMEASE"/>
    <property type="match status" value="1"/>
</dbReference>
<feature type="transmembrane region" description="Helical" evidence="1">
    <location>
        <begin position="97"/>
        <end position="115"/>
    </location>
</feature>
<dbReference type="OrthoDB" id="231083at2"/>
<feature type="transmembrane region" description="Helical" evidence="1">
    <location>
        <begin position="607"/>
        <end position="624"/>
    </location>
</feature>
<feature type="transmembrane region" description="Helical" evidence="1">
    <location>
        <begin position="127"/>
        <end position="152"/>
    </location>
</feature>
<dbReference type="AlphaFoldDB" id="A0A517P1G0"/>
<name>A0A517P1G0_9BACT</name>
<reference evidence="2 3" key="1">
    <citation type="submission" date="2019-02" db="EMBL/GenBank/DDBJ databases">
        <title>Deep-cultivation of Planctomycetes and their phenomic and genomic characterization uncovers novel biology.</title>
        <authorList>
            <person name="Wiegand S."/>
            <person name="Jogler M."/>
            <person name="Boedeker C."/>
            <person name="Pinto D."/>
            <person name="Vollmers J."/>
            <person name="Rivas-Marin E."/>
            <person name="Kohn T."/>
            <person name="Peeters S.H."/>
            <person name="Heuer A."/>
            <person name="Rast P."/>
            <person name="Oberbeckmann S."/>
            <person name="Bunk B."/>
            <person name="Jeske O."/>
            <person name="Meyerdierks A."/>
            <person name="Storesund J.E."/>
            <person name="Kallscheuer N."/>
            <person name="Luecker S."/>
            <person name="Lage O.M."/>
            <person name="Pohl T."/>
            <person name="Merkel B.J."/>
            <person name="Hornburger P."/>
            <person name="Mueller R.-W."/>
            <person name="Bruemmer F."/>
            <person name="Labrenz M."/>
            <person name="Spormann A.M."/>
            <person name="Op den Camp H."/>
            <person name="Overmann J."/>
            <person name="Amann R."/>
            <person name="Jetten M.S.M."/>
            <person name="Mascher T."/>
            <person name="Medema M.H."/>
            <person name="Devos D.P."/>
            <person name="Kaster A.-K."/>
            <person name="Ovreas L."/>
            <person name="Rohde M."/>
            <person name="Galperin M.Y."/>
            <person name="Jogler C."/>
        </authorList>
    </citation>
    <scope>NUCLEOTIDE SEQUENCE [LARGE SCALE GENOMIC DNA]</scope>
    <source>
        <strain evidence="2 3">K23_9</strain>
    </source>
</reference>
<evidence type="ECO:0000256" key="1">
    <source>
        <dbReference type="SAM" id="Phobius"/>
    </source>
</evidence>
<protein>
    <submittedName>
        <fullName evidence="2">ABC-2 family transporter protein</fullName>
    </submittedName>
</protein>